<evidence type="ECO:0000313" key="3">
    <source>
        <dbReference type="Proteomes" id="UP000052015"/>
    </source>
</evidence>
<accession>A0A0R3JWN5</accession>
<dbReference type="AlphaFoldDB" id="A0A0R3JWN5"/>
<keyword evidence="3" id="KW-1185">Reference proteome</keyword>
<evidence type="ECO:0000313" key="2">
    <source>
        <dbReference type="EMBL" id="KRQ87974.1"/>
    </source>
</evidence>
<dbReference type="RefSeq" id="WP_057976067.1">
    <property type="nucleotide sequence ID" value="NZ_LKHP01000001.1"/>
</dbReference>
<dbReference type="STRING" id="908809.ABG79_00139"/>
<dbReference type="Proteomes" id="UP000052015">
    <property type="component" value="Unassembled WGS sequence"/>
</dbReference>
<keyword evidence="1" id="KW-0472">Membrane</keyword>
<reference evidence="2 3" key="1">
    <citation type="submission" date="2015-09" db="EMBL/GenBank/DDBJ databases">
        <title>Draft genome sequence of a Caloramator mitchellensis, a moderate thermophile from the Great Artesian Basin of Australia.</title>
        <authorList>
            <person name="Patel B.K."/>
        </authorList>
    </citation>
    <scope>NUCLEOTIDE SEQUENCE [LARGE SCALE GENOMIC DNA]</scope>
    <source>
        <strain evidence="2 3">VF08</strain>
    </source>
</reference>
<sequence length="163" mass="19258">MDKFYEQLLTTSKNSSYKTLHFIMIFSIIFATFYLFLTILTFSGLYLVSAVLVAILSYVFKVLRDKQYKEFEYIFTNGNLQIDVIYNKSKRKTLFDEEVKNFEAFNKLSELKISNNVERIKCIPFDYKGETYAVLTLGGRRAILIAPDDEMLKLINMYNIRRR</sequence>
<feature type="transmembrane region" description="Helical" evidence="1">
    <location>
        <begin position="45"/>
        <end position="63"/>
    </location>
</feature>
<comment type="caution">
    <text evidence="2">The sequence shown here is derived from an EMBL/GenBank/DDBJ whole genome shotgun (WGS) entry which is preliminary data.</text>
</comment>
<evidence type="ECO:0000256" key="1">
    <source>
        <dbReference type="SAM" id="Phobius"/>
    </source>
</evidence>
<dbReference type="OrthoDB" id="2062630at2"/>
<organism evidence="2 3">
    <name type="scientific">Caloramator mitchellensis</name>
    <dbReference type="NCBI Taxonomy" id="908809"/>
    <lineage>
        <taxon>Bacteria</taxon>
        <taxon>Bacillati</taxon>
        <taxon>Bacillota</taxon>
        <taxon>Clostridia</taxon>
        <taxon>Eubacteriales</taxon>
        <taxon>Clostridiaceae</taxon>
        <taxon>Caloramator</taxon>
    </lineage>
</organism>
<dbReference type="EMBL" id="LKHP01000001">
    <property type="protein sequence ID" value="KRQ87974.1"/>
    <property type="molecule type" value="Genomic_DNA"/>
</dbReference>
<keyword evidence="1" id="KW-1133">Transmembrane helix</keyword>
<keyword evidence="1" id="KW-0812">Transmembrane</keyword>
<gene>
    <name evidence="2" type="ORF">ABG79_00139</name>
</gene>
<protein>
    <submittedName>
        <fullName evidence="2">Uncharacterized protein</fullName>
    </submittedName>
</protein>
<proteinExistence type="predicted"/>
<feature type="transmembrane region" description="Helical" evidence="1">
    <location>
        <begin position="20"/>
        <end position="39"/>
    </location>
</feature>
<name>A0A0R3JWN5_CALMK</name>